<dbReference type="PANTHER" id="PTHR11024:SF3">
    <property type="entry name" value="NUCLEOPORIN SEH1"/>
    <property type="match status" value="1"/>
</dbReference>
<evidence type="ECO:0000256" key="7">
    <source>
        <dbReference type="ARBA" id="ARBA00022927"/>
    </source>
</evidence>
<dbReference type="InterPro" id="IPR001680">
    <property type="entry name" value="WD40_rpt"/>
</dbReference>
<dbReference type="Gene3D" id="2.130.10.10">
    <property type="entry name" value="YVTN repeat-like/Quinoprotein amine dehydrogenase"/>
    <property type="match status" value="1"/>
</dbReference>
<feature type="repeat" description="WD" evidence="10">
    <location>
        <begin position="272"/>
        <end position="304"/>
    </location>
</feature>
<gene>
    <name evidence="11" type="ORF">GMARGA_LOCUS5361</name>
</gene>
<dbReference type="PROSITE" id="PS00678">
    <property type="entry name" value="WD_REPEATS_1"/>
    <property type="match status" value="1"/>
</dbReference>
<dbReference type="PANTHER" id="PTHR11024">
    <property type="entry name" value="NUCLEAR PORE COMPLEX PROTEIN SEC13 / SEH1 FAMILY MEMBER"/>
    <property type="match status" value="1"/>
</dbReference>
<evidence type="ECO:0000256" key="3">
    <source>
        <dbReference type="ARBA" id="ARBA00022448"/>
    </source>
</evidence>
<evidence type="ECO:0000256" key="8">
    <source>
        <dbReference type="ARBA" id="ARBA00023132"/>
    </source>
</evidence>
<keyword evidence="8" id="KW-0811">Translocation</keyword>
<dbReference type="InterPro" id="IPR019775">
    <property type="entry name" value="WD40_repeat_CS"/>
</dbReference>
<dbReference type="SMART" id="SM00320">
    <property type="entry name" value="WD40"/>
    <property type="match status" value="5"/>
</dbReference>
<comment type="caution">
    <text evidence="11">The sequence shown here is derived from an EMBL/GenBank/DDBJ whole genome shotgun (WGS) entry which is preliminary data.</text>
</comment>
<dbReference type="SUPFAM" id="SSF50978">
    <property type="entry name" value="WD40 repeat-like"/>
    <property type="match status" value="1"/>
</dbReference>
<dbReference type="InterPro" id="IPR015943">
    <property type="entry name" value="WD40/YVTN_repeat-like_dom_sf"/>
</dbReference>
<dbReference type="InterPro" id="IPR020472">
    <property type="entry name" value="WD40_PAC1"/>
</dbReference>
<name>A0ABN7UDC2_GIGMA</name>
<dbReference type="Proteomes" id="UP000789901">
    <property type="component" value="Unassembled WGS sequence"/>
</dbReference>
<evidence type="ECO:0000313" key="11">
    <source>
        <dbReference type="EMBL" id="CAG8568405.1"/>
    </source>
</evidence>
<keyword evidence="7" id="KW-0653">Protein transport</keyword>
<keyword evidence="6" id="KW-0509">mRNA transport</keyword>
<comment type="similarity">
    <text evidence="2">Belongs to the WD repeat SEC13 family.</text>
</comment>
<dbReference type="PRINTS" id="PR00320">
    <property type="entry name" value="GPROTEINBRPT"/>
</dbReference>
<protein>
    <submittedName>
        <fullName evidence="11">40610_t:CDS:1</fullName>
    </submittedName>
</protein>
<evidence type="ECO:0000256" key="2">
    <source>
        <dbReference type="ARBA" id="ARBA00010102"/>
    </source>
</evidence>
<accession>A0ABN7UDC2</accession>
<evidence type="ECO:0000256" key="1">
    <source>
        <dbReference type="ARBA" id="ARBA00004567"/>
    </source>
</evidence>
<evidence type="ECO:0000256" key="9">
    <source>
        <dbReference type="ARBA" id="ARBA00023242"/>
    </source>
</evidence>
<keyword evidence="12" id="KW-1185">Reference proteome</keyword>
<dbReference type="Pfam" id="PF00400">
    <property type="entry name" value="WD40"/>
    <property type="match status" value="3"/>
</dbReference>
<reference evidence="11 12" key="1">
    <citation type="submission" date="2021-06" db="EMBL/GenBank/DDBJ databases">
        <authorList>
            <person name="Kallberg Y."/>
            <person name="Tangrot J."/>
            <person name="Rosling A."/>
        </authorList>
    </citation>
    <scope>NUCLEOTIDE SEQUENCE [LARGE SCALE GENOMIC DNA]</scope>
    <source>
        <strain evidence="11 12">120-4 pot B 10/14</strain>
    </source>
</reference>
<dbReference type="EMBL" id="CAJVQB010002269">
    <property type="protein sequence ID" value="CAG8568405.1"/>
    <property type="molecule type" value="Genomic_DNA"/>
</dbReference>
<keyword evidence="8" id="KW-0906">Nuclear pore complex</keyword>
<keyword evidence="3" id="KW-0813">Transport</keyword>
<evidence type="ECO:0000256" key="4">
    <source>
        <dbReference type="ARBA" id="ARBA00022574"/>
    </source>
</evidence>
<dbReference type="PROSITE" id="PS50294">
    <property type="entry name" value="WD_REPEATS_REGION"/>
    <property type="match status" value="2"/>
</dbReference>
<dbReference type="InterPro" id="IPR036322">
    <property type="entry name" value="WD40_repeat_dom_sf"/>
</dbReference>
<evidence type="ECO:0000313" key="12">
    <source>
        <dbReference type="Proteomes" id="UP000789901"/>
    </source>
</evidence>
<evidence type="ECO:0000256" key="10">
    <source>
        <dbReference type="PROSITE-ProRule" id="PRU00221"/>
    </source>
</evidence>
<keyword evidence="5" id="KW-0677">Repeat</keyword>
<dbReference type="PROSITE" id="PS50082">
    <property type="entry name" value="WD_REPEATS_2"/>
    <property type="match status" value="3"/>
</dbReference>
<organism evidence="11 12">
    <name type="scientific">Gigaspora margarita</name>
    <dbReference type="NCBI Taxonomy" id="4874"/>
    <lineage>
        <taxon>Eukaryota</taxon>
        <taxon>Fungi</taxon>
        <taxon>Fungi incertae sedis</taxon>
        <taxon>Mucoromycota</taxon>
        <taxon>Glomeromycotina</taxon>
        <taxon>Glomeromycetes</taxon>
        <taxon>Diversisporales</taxon>
        <taxon>Gigasporaceae</taxon>
        <taxon>Gigaspora</taxon>
    </lineage>
</organism>
<evidence type="ECO:0000256" key="5">
    <source>
        <dbReference type="ARBA" id="ARBA00022737"/>
    </source>
</evidence>
<comment type="subcellular location">
    <subcellularLocation>
        <location evidence="1">Nucleus</location>
        <location evidence="1">Nuclear pore complex</location>
    </subcellularLocation>
</comment>
<sequence>MAVHAFDSSHDDLIHDVSYDFYGKRLVTCSSDQKLKVWEFNQDTSSWELVDSWRAHECSVLKVSWAHPEFGQVIASCSFDRSVRIWEEQEHEPKNSNKRWALRANLVDSSGSVKDIEFAPNNWGLKLATVAADGVLRIYEALEVNNLSDWSMMEEVGITNPGTVNKEVDGNYCLSWCPWKPQVSPMIVVGCGKENCAKIFRPNPHNKWIPFEVLHGHDDAIHDVSWAPNMGSLSDSSRSYHLIATASKDHKVGIFKLSNKPDGYSVENIAMLPDHGVEVWKVEWNITGTILSSSGDDGKVRLWKSSHNGEWKCMSVISYERQTDNMEM</sequence>
<keyword evidence="4 10" id="KW-0853">WD repeat</keyword>
<feature type="repeat" description="WD" evidence="10">
    <location>
        <begin position="53"/>
        <end position="96"/>
    </location>
</feature>
<feature type="repeat" description="WD" evidence="10">
    <location>
        <begin position="7"/>
        <end position="48"/>
    </location>
</feature>
<dbReference type="InterPro" id="IPR037363">
    <property type="entry name" value="Sec13/Seh1_fam"/>
</dbReference>
<keyword evidence="9" id="KW-0539">Nucleus</keyword>
<evidence type="ECO:0000256" key="6">
    <source>
        <dbReference type="ARBA" id="ARBA00022816"/>
    </source>
</evidence>
<proteinExistence type="inferred from homology"/>